<evidence type="ECO:0000256" key="5">
    <source>
        <dbReference type="ARBA" id="ARBA00022741"/>
    </source>
</evidence>
<gene>
    <name evidence="14" type="primary">rsgA_1</name>
    <name evidence="10" type="synonym">rsgA</name>
    <name evidence="14" type="ORF">GCM10009126_06920</name>
</gene>
<feature type="binding site" evidence="10">
    <location>
        <begin position="199"/>
        <end position="207"/>
    </location>
    <ligand>
        <name>GTP</name>
        <dbReference type="ChEBI" id="CHEBI:37565"/>
    </ligand>
</feature>
<evidence type="ECO:0000259" key="13">
    <source>
        <dbReference type="PROSITE" id="PS51721"/>
    </source>
</evidence>
<evidence type="ECO:0000256" key="10">
    <source>
        <dbReference type="HAMAP-Rule" id="MF_01820"/>
    </source>
</evidence>
<dbReference type="EC" id="3.6.1.-" evidence="10"/>
<accession>A0ABP3DYB9</accession>
<dbReference type="InterPro" id="IPR027417">
    <property type="entry name" value="P-loop_NTPase"/>
</dbReference>
<evidence type="ECO:0000259" key="12">
    <source>
        <dbReference type="PROSITE" id="PS50936"/>
    </source>
</evidence>
<evidence type="ECO:0000256" key="9">
    <source>
        <dbReference type="ARBA" id="ARBA00023134"/>
    </source>
</evidence>
<evidence type="ECO:0000256" key="1">
    <source>
        <dbReference type="ARBA" id="ARBA00022490"/>
    </source>
</evidence>
<keyword evidence="6 10" id="KW-0378">Hydrolase</keyword>
<keyword evidence="8 10" id="KW-0694">RNA-binding</keyword>
<dbReference type="PANTHER" id="PTHR32120:SF10">
    <property type="entry name" value="SMALL RIBOSOMAL SUBUNIT BIOGENESIS GTPASE RSGA"/>
    <property type="match status" value="1"/>
</dbReference>
<feature type="binding site" evidence="10">
    <location>
        <position position="287"/>
    </location>
    <ligand>
        <name>Zn(2+)</name>
        <dbReference type="ChEBI" id="CHEBI:29105"/>
    </ligand>
</feature>
<evidence type="ECO:0000256" key="7">
    <source>
        <dbReference type="ARBA" id="ARBA00022833"/>
    </source>
</evidence>
<keyword evidence="7 10" id="KW-0862">Zinc</keyword>
<keyword evidence="15" id="KW-1185">Reference proteome</keyword>
<dbReference type="Gene3D" id="1.10.40.50">
    <property type="entry name" value="Probable gtpase engc, domain 3"/>
    <property type="match status" value="1"/>
</dbReference>
<dbReference type="SUPFAM" id="SSF52540">
    <property type="entry name" value="P-loop containing nucleoside triphosphate hydrolases"/>
    <property type="match status" value="1"/>
</dbReference>
<dbReference type="PANTHER" id="PTHR32120">
    <property type="entry name" value="SMALL RIBOSOMAL SUBUNIT BIOGENESIS GTPASE RSGA"/>
    <property type="match status" value="1"/>
</dbReference>
<reference evidence="15" key="1">
    <citation type="journal article" date="2019" name="Int. J. Syst. Evol. Microbiol.">
        <title>The Global Catalogue of Microorganisms (GCM) 10K type strain sequencing project: providing services to taxonomists for standard genome sequencing and annotation.</title>
        <authorList>
            <consortium name="The Broad Institute Genomics Platform"/>
            <consortium name="The Broad Institute Genome Sequencing Center for Infectious Disease"/>
            <person name="Wu L."/>
            <person name="Ma J."/>
        </authorList>
    </citation>
    <scope>NUCLEOTIDE SEQUENCE [LARGE SCALE GENOMIC DNA]</scope>
    <source>
        <strain evidence="15">JCM 16242</strain>
    </source>
</reference>
<dbReference type="RefSeq" id="WP_343880188.1">
    <property type="nucleotide sequence ID" value="NZ_BAAAFO010000001.1"/>
</dbReference>
<feature type="domain" description="EngC GTPase" evidence="12">
    <location>
        <begin position="108"/>
        <end position="255"/>
    </location>
</feature>
<comment type="cofactor">
    <cofactor evidence="10">
        <name>Zn(2+)</name>
        <dbReference type="ChEBI" id="CHEBI:29105"/>
    </cofactor>
    <text evidence="10">Binds 1 zinc ion per subunit.</text>
</comment>
<feature type="compositionally biased region" description="Basic and acidic residues" evidence="11">
    <location>
        <begin position="325"/>
        <end position="336"/>
    </location>
</feature>
<comment type="subcellular location">
    <subcellularLocation>
        <location evidence="10">Cytoplasm</location>
    </subcellularLocation>
</comment>
<evidence type="ECO:0000313" key="14">
    <source>
        <dbReference type="EMBL" id="GAA0243845.1"/>
    </source>
</evidence>
<comment type="caution">
    <text evidence="14">The sequence shown here is derived from an EMBL/GenBank/DDBJ whole genome shotgun (WGS) entry which is preliminary data.</text>
</comment>
<dbReference type="Proteomes" id="UP001500657">
    <property type="component" value="Unassembled WGS sequence"/>
</dbReference>
<comment type="function">
    <text evidence="10">One of several proteins that assist in the late maturation steps of the functional core of the 30S ribosomal subunit. Helps release RbfA from mature subunits. May play a role in the assembly of ribosomal proteins into the subunit. Circularly permuted GTPase that catalyzes slow GTP hydrolysis, GTPase activity is stimulated by the 30S ribosomal subunit.</text>
</comment>
<feature type="binding site" evidence="10">
    <location>
        <position position="280"/>
    </location>
    <ligand>
        <name>Zn(2+)</name>
        <dbReference type="ChEBI" id="CHEBI:29105"/>
    </ligand>
</feature>
<dbReference type="NCBIfam" id="TIGR00157">
    <property type="entry name" value="ribosome small subunit-dependent GTPase A"/>
    <property type="match status" value="1"/>
</dbReference>
<comment type="similarity">
    <text evidence="10">Belongs to the TRAFAC class YlqF/YawG GTPase family. RsgA subfamily.</text>
</comment>
<keyword evidence="2 10" id="KW-0690">Ribosome biogenesis</keyword>
<evidence type="ECO:0000256" key="2">
    <source>
        <dbReference type="ARBA" id="ARBA00022517"/>
    </source>
</evidence>
<organism evidence="14 15">
    <name type="scientific">Rhodanobacter caeni</name>
    <dbReference type="NCBI Taxonomy" id="657654"/>
    <lineage>
        <taxon>Bacteria</taxon>
        <taxon>Pseudomonadati</taxon>
        <taxon>Pseudomonadota</taxon>
        <taxon>Gammaproteobacteria</taxon>
        <taxon>Lysobacterales</taxon>
        <taxon>Rhodanobacteraceae</taxon>
        <taxon>Rhodanobacter</taxon>
    </lineage>
</organism>
<sequence>MSIQAYTLFQLGWRPGYSQHLTLQDFEAGYPARVVGVHRSGLSVLSARGLATVALPRDVAAGVEPAATVGDWLLVEMETPRVLRLIERQSLIARIAAGSEHRVQAIAANLDTLFVVTSCNDDFNLSRLERYLAVAFEAGVEPVIVLTKADLCADVETCLDAARSIAPAIAVVSIDATSAPSVENLAPWLGSGQTVAFVGSSGVGKSTLANTLIGSAAQATGGIREDDARGRHTTTAREMFALPGGAWVIDTPGMRELRVGSVETGMNAVFDDIEALAAQCRFHDCRHQGDRGCAVAAAIDDGSLDGRRLDNYRKLQREAANAARSTRERHEHDRHYGLLNRRTQRSQREKKGRDY</sequence>
<evidence type="ECO:0000256" key="4">
    <source>
        <dbReference type="ARBA" id="ARBA00022730"/>
    </source>
</evidence>
<keyword evidence="3 10" id="KW-0479">Metal-binding</keyword>
<comment type="subunit">
    <text evidence="10">Monomer. Associates with 30S ribosomal subunit, binds 16S rRNA.</text>
</comment>
<keyword evidence="9 10" id="KW-0342">GTP-binding</keyword>
<protein>
    <recommendedName>
        <fullName evidence="10">Small ribosomal subunit biogenesis GTPase RsgA</fullName>
        <ecNumber evidence="10">3.6.1.-</ecNumber>
    </recommendedName>
</protein>
<feature type="compositionally biased region" description="Basic and acidic residues" evidence="11">
    <location>
        <begin position="346"/>
        <end position="355"/>
    </location>
</feature>
<keyword evidence="1 10" id="KW-0963">Cytoplasm</keyword>
<dbReference type="Pfam" id="PF03193">
    <property type="entry name" value="RsgA_GTPase"/>
    <property type="match status" value="1"/>
</dbReference>
<dbReference type="CDD" id="cd01854">
    <property type="entry name" value="YjeQ_EngC"/>
    <property type="match status" value="1"/>
</dbReference>
<dbReference type="Gene3D" id="3.40.50.300">
    <property type="entry name" value="P-loop containing nucleotide triphosphate hydrolases"/>
    <property type="match status" value="1"/>
</dbReference>
<name>A0ABP3DYB9_9GAMM</name>
<feature type="domain" description="CP-type G" evidence="13">
    <location>
        <begin position="100"/>
        <end position="257"/>
    </location>
</feature>
<evidence type="ECO:0000256" key="8">
    <source>
        <dbReference type="ARBA" id="ARBA00022884"/>
    </source>
</evidence>
<dbReference type="HAMAP" id="MF_01820">
    <property type="entry name" value="GTPase_RsgA"/>
    <property type="match status" value="1"/>
</dbReference>
<evidence type="ECO:0000256" key="11">
    <source>
        <dbReference type="SAM" id="MobiDB-lite"/>
    </source>
</evidence>
<evidence type="ECO:0000256" key="3">
    <source>
        <dbReference type="ARBA" id="ARBA00022723"/>
    </source>
</evidence>
<feature type="region of interest" description="Disordered" evidence="11">
    <location>
        <begin position="318"/>
        <end position="355"/>
    </location>
</feature>
<feature type="binding site" evidence="10">
    <location>
        <begin position="147"/>
        <end position="150"/>
    </location>
    <ligand>
        <name>GTP</name>
        <dbReference type="ChEBI" id="CHEBI:37565"/>
    </ligand>
</feature>
<feature type="binding site" evidence="10">
    <location>
        <position position="285"/>
    </location>
    <ligand>
        <name>Zn(2+)</name>
        <dbReference type="ChEBI" id="CHEBI:29105"/>
    </ligand>
</feature>
<dbReference type="InterPro" id="IPR010914">
    <property type="entry name" value="RsgA_GTPase_dom"/>
</dbReference>
<feature type="binding site" evidence="10">
    <location>
        <position position="293"/>
    </location>
    <ligand>
        <name>Zn(2+)</name>
        <dbReference type="ChEBI" id="CHEBI:29105"/>
    </ligand>
</feature>
<evidence type="ECO:0000313" key="15">
    <source>
        <dbReference type="Proteomes" id="UP001500657"/>
    </source>
</evidence>
<dbReference type="InterPro" id="IPR030378">
    <property type="entry name" value="G_CP_dom"/>
</dbReference>
<dbReference type="PROSITE" id="PS51721">
    <property type="entry name" value="G_CP"/>
    <property type="match status" value="1"/>
</dbReference>
<dbReference type="EMBL" id="BAAAFO010000001">
    <property type="protein sequence ID" value="GAA0243845.1"/>
    <property type="molecule type" value="Genomic_DNA"/>
</dbReference>
<keyword evidence="4 10" id="KW-0699">rRNA-binding</keyword>
<proteinExistence type="inferred from homology"/>
<keyword evidence="5 10" id="KW-0547">Nucleotide-binding</keyword>
<evidence type="ECO:0000256" key="6">
    <source>
        <dbReference type="ARBA" id="ARBA00022801"/>
    </source>
</evidence>
<dbReference type="PROSITE" id="PS50936">
    <property type="entry name" value="ENGC_GTPASE"/>
    <property type="match status" value="1"/>
</dbReference>
<dbReference type="InterPro" id="IPR004881">
    <property type="entry name" value="Ribosome_biogen_GTPase_RsgA"/>
</dbReference>